<protein>
    <submittedName>
        <fullName evidence="1">Uncharacterized protein</fullName>
    </submittedName>
</protein>
<dbReference type="AlphaFoldDB" id="A0AAE8F7M4"/>
<evidence type="ECO:0000313" key="2">
    <source>
        <dbReference type="Proteomes" id="UP000284283"/>
    </source>
</evidence>
<dbReference type="EMBL" id="PYTT01000086">
    <property type="protein sequence ID" value="RNL03055.1"/>
    <property type="molecule type" value="Genomic_DNA"/>
</dbReference>
<sequence length="68" mass="7771">MRHLQCDTWMTDYAAPKLTEMFVTAEIQRRINAAARRVIAHHRVPISTSLLKRVRRVAASHSDARCVG</sequence>
<evidence type="ECO:0000313" key="1">
    <source>
        <dbReference type="EMBL" id="RNL03055.1"/>
    </source>
</evidence>
<dbReference type="KEGG" id="xva:C7V42_02130"/>
<accession>A0AAE8F7M4</accession>
<comment type="caution">
    <text evidence="1">The sequence shown here is derived from an EMBL/GenBank/DDBJ whole genome shotgun (WGS) entry which is preliminary data.</text>
</comment>
<name>A0AAE8F7M4_XANVA</name>
<organism evidence="1 2">
    <name type="scientific">Xanthomonas vasicola pv. vasculorum</name>
    <dbReference type="NCBI Taxonomy" id="325776"/>
    <lineage>
        <taxon>Bacteria</taxon>
        <taxon>Pseudomonadati</taxon>
        <taxon>Pseudomonadota</taxon>
        <taxon>Gammaproteobacteria</taxon>
        <taxon>Lysobacterales</taxon>
        <taxon>Lysobacteraceae</taxon>
        <taxon>Xanthomonas</taxon>
    </lineage>
</organism>
<dbReference type="Proteomes" id="UP000284283">
    <property type="component" value="Unassembled WGS sequence"/>
</dbReference>
<gene>
    <name evidence="1" type="ORF">C9386_08895</name>
</gene>
<proteinExistence type="predicted"/>
<reference evidence="1 2" key="1">
    <citation type="submission" date="2018-03" db="EMBL/GenBank/DDBJ databases">
        <authorList>
            <person name="Wu G."/>
        </authorList>
    </citation>
    <scope>NUCLEOTIDE SEQUENCE [LARGE SCALE GENOMIC DNA]</scope>
    <source>
        <strain evidence="1 2">SAM-118</strain>
    </source>
</reference>